<evidence type="ECO:0000313" key="2">
    <source>
        <dbReference type="Proteomes" id="UP001497700"/>
    </source>
</evidence>
<protein>
    <submittedName>
        <fullName evidence="1">NAD(P)-binding protein</fullName>
    </submittedName>
</protein>
<reference evidence="1 2" key="1">
    <citation type="journal article" date="2022" name="New Phytol.">
        <title>Ecological generalism drives hyperdiversity of secondary metabolite gene clusters in xylarialean endophytes.</title>
        <authorList>
            <person name="Franco M.E.E."/>
            <person name="Wisecaver J.H."/>
            <person name="Arnold A.E."/>
            <person name="Ju Y.M."/>
            <person name="Slot J.C."/>
            <person name="Ahrendt S."/>
            <person name="Moore L.P."/>
            <person name="Eastman K.E."/>
            <person name="Scott K."/>
            <person name="Konkel Z."/>
            <person name="Mondo S.J."/>
            <person name="Kuo A."/>
            <person name="Hayes R.D."/>
            <person name="Haridas S."/>
            <person name="Andreopoulos B."/>
            <person name="Riley R."/>
            <person name="LaButti K."/>
            <person name="Pangilinan J."/>
            <person name="Lipzen A."/>
            <person name="Amirebrahimi M."/>
            <person name="Yan J."/>
            <person name="Adam C."/>
            <person name="Keymanesh K."/>
            <person name="Ng V."/>
            <person name="Louie K."/>
            <person name="Northen T."/>
            <person name="Drula E."/>
            <person name="Henrissat B."/>
            <person name="Hsieh H.M."/>
            <person name="Youens-Clark K."/>
            <person name="Lutzoni F."/>
            <person name="Miadlikowska J."/>
            <person name="Eastwood D.C."/>
            <person name="Hamelin R.C."/>
            <person name="Grigoriev I.V."/>
            <person name="U'Ren J.M."/>
        </authorList>
    </citation>
    <scope>NUCLEOTIDE SEQUENCE [LARGE SCALE GENOMIC DNA]</scope>
    <source>
        <strain evidence="1 2">CBS 119005</strain>
    </source>
</reference>
<name>A0ACB9ZK27_9PEZI</name>
<dbReference type="Proteomes" id="UP001497700">
    <property type="component" value="Unassembled WGS sequence"/>
</dbReference>
<dbReference type="EMBL" id="MU393422">
    <property type="protein sequence ID" value="KAI4870950.1"/>
    <property type="molecule type" value="Genomic_DNA"/>
</dbReference>
<evidence type="ECO:0000313" key="1">
    <source>
        <dbReference type="EMBL" id="KAI4870950.1"/>
    </source>
</evidence>
<proteinExistence type="predicted"/>
<sequence>MVKVLVLGATGKQGGATARALLSSPQQHAVRAYVRDPSSPKAQALAAAGAELVEGGGWDADVAALDRALAGGVEAVFFPSSPSFTDPGAEVRGAANIVEAARRAGTVAHVVYSTVIGVPRWRELPGLDGSPFFTGNYWTSKAKGEELVRNGGFAHYTILRPTEFMSNYTASETAEFQIPDLIHDGVLRGAHPADVPLSLIDVADIGRTAAAAIEAPAAFAGGSRELDVVAQSLTLNELVAQLGAVARKKLSVYTYTPGEAAELAKTNLIVASQLSRKALEDETAPNDFGLGFSTFEEYLARHRDEVVELYKNAP</sequence>
<keyword evidence="2" id="KW-1185">Reference proteome</keyword>
<comment type="caution">
    <text evidence="1">The sequence shown here is derived from an EMBL/GenBank/DDBJ whole genome shotgun (WGS) entry which is preliminary data.</text>
</comment>
<gene>
    <name evidence="1" type="ORF">F4820DRAFT_150318</name>
</gene>
<accession>A0ACB9ZK27</accession>
<organism evidence="1 2">
    <name type="scientific">Hypoxylon rubiginosum</name>
    <dbReference type="NCBI Taxonomy" id="110542"/>
    <lineage>
        <taxon>Eukaryota</taxon>
        <taxon>Fungi</taxon>
        <taxon>Dikarya</taxon>
        <taxon>Ascomycota</taxon>
        <taxon>Pezizomycotina</taxon>
        <taxon>Sordariomycetes</taxon>
        <taxon>Xylariomycetidae</taxon>
        <taxon>Xylariales</taxon>
        <taxon>Hypoxylaceae</taxon>
        <taxon>Hypoxylon</taxon>
    </lineage>
</organism>